<evidence type="ECO:0000256" key="3">
    <source>
        <dbReference type="ARBA" id="ARBA00022448"/>
    </source>
</evidence>
<evidence type="ECO:0000256" key="2">
    <source>
        <dbReference type="ARBA" id="ARBA00010072"/>
    </source>
</evidence>
<feature type="transmembrane region" description="Helical" evidence="8">
    <location>
        <begin position="313"/>
        <end position="337"/>
    </location>
</feature>
<dbReference type="RefSeq" id="WP_095640889.1">
    <property type="nucleotide sequence ID" value="NZ_NSJZ01000014.1"/>
</dbReference>
<dbReference type="InterPro" id="IPR010065">
    <property type="entry name" value="AA_ABC_transptr_permease_3TM"/>
</dbReference>
<evidence type="ECO:0000256" key="7">
    <source>
        <dbReference type="ARBA" id="ARBA00023136"/>
    </source>
</evidence>
<comment type="subcellular location">
    <subcellularLocation>
        <location evidence="1">Cell inner membrane</location>
        <topology evidence="1">Multi-pass membrane protein</topology>
    </subcellularLocation>
    <subcellularLocation>
        <location evidence="8">Cell membrane</location>
        <topology evidence="8">Multi-pass membrane protein</topology>
    </subcellularLocation>
</comment>
<dbReference type="InterPro" id="IPR035906">
    <property type="entry name" value="MetI-like_sf"/>
</dbReference>
<feature type="transmembrane region" description="Helical" evidence="8">
    <location>
        <begin position="397"/>
        <end position="419"/>
    </location>
</feature>
<dbReference type="NCBIfam" id="TIGR01726">
    <property type="entry name" value="HEQRo_perm_3TM"/>
    <property type="match status" value="1"/>
</dbReference>
<dbReference type="PANTHER" id="PTHR30614:SF41">
    <property type="entry name" value="INNER MEMBRANE AMINO-ACID ABC TRANSPORTER PERMEASE PROTEIN YHDY"/>
    <property type="match status" value="1"/>
</dbReference>
<dbReference type="PANTHER" id="PTHR30614">
    <property type="entry name" value="MEMBRANE COMPONENT OF AMINO ACID ABC TRANSPORTER"/>
    <property type="match status" value="1"/>
</dbReference>
<dbReference type="AlphaFoldDB" id="A0A2A2GHQ2"/>
<feature type="transmembrane region" description="Helical" evidence="8">
    <location>
        <begin position="209"/>
        <end position="227"/>
    </location>
</feature>
<feature type="transmembrane region" description="Helical" evidence="8">
    <location>
        <begin position="349"/>
        <end position="376"/>
    </location>
</feature>
<keyword evidence="5 8" id="KW-0812">Transmembrane</keyword>
<keyword evidence="11" id="KW-1185">Reference proteome</keyword>
<comment type="caution">
    <text evidence="10">The sequence shown here is derived from an EMBL/GenBank/DDBJ whole genome shotgun (WGS) entry which is preliminary data.</text>
</comment>
<proteinExistence type="inferred from homology"/>
<comment type="similarity">
    <text evidence="2">Belongs to the binding-protein-dependent transport system permease family. HisMQ subfamily.</text>
</comment>
<feature type="transmembrane region" description="Helical" evidence="8">
    <location>
        <begin position="275"/>
        <end position="301"/>
    </location>
</feature>
<accession>A0A2A2GHQ2</accession>
<gene>
    <name evidence="10" type="ORF">CK240_13635</name>
</gene>
<dbReference type="GO" id="GO:0043190">
    <property type="term" value="C:ATP-binding cassette (ABC) transporter complex"/>
    <property type="evidence" value="ECO:0007669"/>
    <property type="project" value="InterPro"/>
</dbReference>
<evidence type="ECO:0000256" key="5">
    <source>
        <dbReference type="ARBA" id="ARBA00022692"/>
    </source>
</evidence>
<dbReference type="GO" id="GO:0022857">
    <property type="term" value="F:transmembrane transporter activity"/>
    <property type="evidence" value="ECO:0007669"/>
    <property type="project" value="InterPro"/>
</dbReference>
<organism evidence="10 11">
    <name type="scientific">Paracoccus salipaludis</name>
    <dbReference type="NCBI Taxonomy" id="2032623"/>
    <lineage>
        <taxon>Bacteria</taxon>
        <taxon>Pseudomonadati</taxon>
        <taxon>Pseudomonadota</taxon>
        <taxon>Alphaproteobacteria</taxon>
        <taxon>Rhodobacterales</taxon>
        <taxon>Paracoccaceae</taxon>
        <taxon>Paracoccus</taxon>
    </lineage>
</organism>
<feature type="transmembrane region" description="Helical" evidence="8">
    <location>
        <begin position="115"/>
        <end position="135"/>
    </location>
</feature>
<keyword evidence="7 8" id="KW-0472">Membrane</keyword>
<dbReference type="CDD" id="cd06261">
    <property type="entry name" value="TM_PBP2"/>
    <property type="match status" value="1"/>
</dbReference>
<dbReference type="Pfam" id="PF00528">
    <property type="entry name" value="BPD_transp_1"/>
    <property type="match status" value="1"/>
</dbReference>
<keyword evidence="6 8" id="KW-1133">Transmembrane helix</keyword>
<dbReference type="OrthoDB" id="9771188at2"/>
<feature type="transmembrane region" description="Helical" evidence="8">
    <location>
        <begin position="234"/>
        <end position="255"/>
    </location>
</feature>
<dbReference type="Gene3D" id="1.10.3720.10">
    <property type="entry name" value="MetI-like"/>
    <property type="match status" value="1"/>
</dbReference>
<feature type="domain" description="ABC transmembrane type-1" evidence="9">
    <location>
        <begin position="278"/>
        <end position="473"/>
    </location>
</feature>
<dbReference type="InterPro" id="IPR043429">
    <property type="entry name" value="ArtM/GltK/GlnP/TcyL/YhdX-like"/>
</dbReference>
<dbReference type="EMBL" id="NSJZ01000014">
    <property type="protein sequence ID" value="PAU96433.1"/>
    <property type="molecule type" value="Genomic_DNA"/>
</dbReference>
<keyword evidence="4" id="KW-1003">Cell membrane</keyword>
<evidence type="ECO:0000313" key="11">
    <source>
        <dbReference type="Proteomes" id="UP000218023"/>
    </source>
</evidence>
<dbReference type="GO" id="GO:0006865">
    <property type="term" value="P:amino acid transport"/>
    <property type="evidence" value="ECO:0007669"/>
    <property type="project" value="TreeGrafter"/>
</dbReference>
<feature type="transmembrane region" description="Helical" evidence="8">
    <location>
        <begin position="142"/>
        <end position="160"/>
    </location>
</feature>
<name>A0A2A2GHQ2_9RHOB</name>
<sequence>MSEVHAETVPFVRDTMLPSAAPPARQSGAVLWLRENLFSGPLNILLTLAGLAALWALVSHLWPWFGHAVWNASSIGECRQIIAERYGQGAGGACFAIIRERWNQFIFGFYPAEHYWRPTAVFGLMMFAVAPILFSESRRLRWTVLAVSAVASFAACVALGAPGRALLAVGAGFVALAALIEYAPRRALAFSVLYPFLAVWMLWGGSFWGPVAVLAGFALALAIWRLGARFGAGLLGLALGVAAAVWWWAALGPRVAADLQGLMPLALAPVESRSFGGFLLALTIGVSGIVMSLPLGIILALARQSNLPVVRTLAVMFIEFIRGVPLITLLFVASILLNYFLPPGTNFDIILRVIIMVTLFAAAYMAEVIRGGLAALPRGQYEGADSLGLTYWQAQRLIILPQALKISIPGIVGTFIGVFKDTTLVTFVGLFDPLKQMADTIRATFAWKGAYWEPYIFTGTIFFILCFAMSRYAMYLERRLKTDHR</sequence>
<evidence type="ECO:0000256" key="6">
    <source>
        <dbReference type="ARBA" id="ARBA00022989"/>
    </source>
</evidence>
<dbReference type="InterPro" id="IPR000515">
    <property type="entry name" value="MetI-like"/>
</dbReference>
<evidence type="ECO:0000313" key="10">
    <source>
        <dbReference type="EMBL" id="PAU96433.1"/>
    </source>
</evidence>
<reference evidence="10 11" key="1">
    <citation type="submission" date="2017-09" db="EMBL/GenBank/DDBJ databases">
        <title>Paracoccus alkalisoli sp. nov., isolated from saline alkaline soil.</title>
        <authorList>
            <person name="Dong X."/>
            <person name="Zhang G."/>
        </authorList>
    </citation>
    <scope>NUCLEOTIDE SEQUENCE [LARGE SCALE GENOMIC DNA]</scope>
    <source>
        <strain evidence="10 11">WN007</strain>
    </source>
</reference>
<protein>
    <submittedName>
        <fullName evidence="10">Amino acid ABC transporter permease</fullName>
    </submittedName>
</protein>
<dbReference type="SUPFAM" id="SSF161098">
    <property type="entry name" value="MetI-like"/>
    <property type="match status" value="1"/>
</dbReference>
<keyword evidence="3 8" id="KW-0813">Transport</keyword>
<evidence type="ECO:0000259" key="9">
    <source>
        <dbReference type="PROSITE" id="PS50928"/>
    </source>
</evidence>
<evidence type="ECO:0000256" key="8">
    <source>
        <dbReference type="RuleBase" id="RU363032"/>
    </source>
</evidence>
<dbReference type="PROSITE" id="PS50928">
    <property type="entry name" value="ABC_TM1"/>
    <property type="match status" value="1"/>
</dbReference>
<dbReference type="Proteomes" id="UP000218023">
    <property type="component" value="Unassembled WGS sequence"/>
</dbReference>
<feature type="transmembrane region" description="Helical" evidence="8">
    <location>
        <begin position="42"/>
        <end position="62"/>
    </location>
</feature>
<evidence type="ECO:0000256" key="4">
    <source>
        <dbReference type="ARBA" id="ARBA00022475"/>
    </source>
</evidence>
<evidence type="ECO:0000256" key="1">
    <source>
        <dbReference type="ARBA" id="ARBA00004429"/>
    </source>
</evidence>
<feature type="transmembrane region" description="Helical" evidence="8">
    <location>
        <begin position="455"/>
        <end position="475"/>
    </location>
</feature>